<dbReference type="CDD" id="cd01901">
    <property type="entry name" value="Ntn_hydrolase"/>
    <property type="match status" value="1"/>
</dbReference>
<evidence type="ECO:0000256" key="1">
    <source>
        <dbReference type="SAM" id="MobiDB-lite"/>
    </source>
</evidence>
<protein>
    <submittedName>
        <fullName evidence="2">Uncharacterized protein</fullName>
    </submittedName>
</protein>
<dbReference type="RefSeq" id="XP_062627840.1">
    <property type="nucleotide sequence ID" value="XM_062771856.1"/>
</dbReference>
<dbReference type="Proteomes" id="UP000827549">
    <property type="component" value="Chromosome 4"/>
</dbReference>
<evidence type="ECO:0000313" key="3">
    <source>
        <dbReference type="Proteomes" id="UP000827549"/>
    </source>
</evidence>
<accession>A0AAF1BR75</accession>
<dbReference type="AlphaFoldDB" id="A0AAF1BR75"/>
<reference evidence="2" key="1">
    <citation type="submission" date="2023-10" db="EMBL/GenBank/DDBJ databases">
        <authorList>
            <person name="Noh H."/>
        </authorList>
    </citation>
    <scope>NUCLEOTIDE SEQUENCE</scope>
    <source>
        <strain evidence="2">DUCC4014</strain>
    </source>
</reference>
<evidence type="ECO:0000313" key="2">
    <source>
        <dbReference type="EMBL" id="WOO81808.1"/>
    </source>
</evidence>
<gene>
    <name evidence="2" type="ORF">LOC62_04G005327</name>
</gene>
<sequence length="514" mass="58327">MLRPPTASAVGPRAVIVLDHPGTFLEGDDLLRRSVSLSNFSSLTTFRRLHRSELAKRMADACIDGVHTAVEYIDSRLLATIVLPAPRRLVMNMRGDPLVGDGGRDKFNVVSSETVREYVFIFWPALSYEEWYFGVIFDIVYPEWRDDDYESVTVVGLETLCDLGTAADSAADREDAAGVVRERMRRHYYARNAEKWPPDYRRSIVDPLCDRLRFVRRDEWRAELGEQRAEEVHHIVDQAAVAFAHCLSFTITLMPTASIIHDGHPHIMDAILATPRIHTRSPFPVLPFCPGAVQALDLNTMWGMSEAQADAFTALHTLRRLLSNHRTRDTMRPRTLIQDRIFRRDRFNCRVYTPVVPASVERLVADVIYETPRLEENGQAWNGPLRLDRLPPKVVYTFAFGTWPETMTLGRAAEWLFDTIEGHDTQVTVVGLDALLPDGADEDVAQWFHSRRDLLAARHGGDADLGLDLVDRALDQMRFVPSSEWEAPLPSRLKGDEMLMNREGPAVSPHRAPR</sequence>
<dbReference type="EMBL" id="CP086717">
    <property type="protein sequence ID" value="WOO81808.1"/>
    <property type="molecule type" value="Genomic_DNA"/>
</dbReference>
<proteinExistence type="predicted"/>
<organism evidence="2 3">
    <name type="scientific">Vanrija pseudolonga</name>
    <dbReference type="NCBI Taxonomy" id="143232"/>
    <lineage>
        <taxon>Eukaryota</taxon>
        <taxon>Fungi</taxon>
        <taxon>Dikarya</taxon>
        <taxon>Basidiomycota</taxon>
        <taxon>Agaricomycotina</taxon>
        <taxon>Tremellomycetes</taxon>
        <taxon>Trichosporonales</taxon>
        <taxon>Trichosporonaceae</taxon>
        <taxon>Vanrija</taxon>
    </lineage>
</organism>
<keyword evidence="3" id="KW-1185">Reference proteome</keyword>
<name>A0AAF1BR75_9TREE</name>
<feature type="region of interest" description="Disordered" evidence="1">
    <location>
        <begin position="495"/>
        <end position="514"/>
    </location>
</feature>
<dbReference type="GeneID" id="87808556"/>